<dbReference type="EMBL" id="JADNYJ010000101">
    <property type="protein sequence ID" value="KAF8885541.1"/>
    <property type="molecule type" value="Genomic_DNA"/>
</dbReference>
<accession>A0A9P5NEE8</accession>
<dbReference type="Proteomes" id="UP000724874">
    <property type="component" value="Unassembled WGS sequence"/>
</dbReference>
<reference evidence="1" key="1">
    <citation type="submission" date="2020-11" db="EMBL/GenBank/DDBJ databases">
        <authorList>
            <consortium name="DOE Joint Genome Institute"/>
            <person name="Ahrendt S."/>
            <person name="Riley R."/>
            <person name="Andreopoulos W."/>
            <person name="LaButti K."/>
            <person name="Pangilinan J."/>
            <person name="Ruiz-duenas F.J."/>
            <person name="Barrasa J.M."/>
            <person name="Sanchez-Garcia M."/>
            <person name="Camarero S."/>
            <person name="Miyauchi S."/>
            <person name="Serrano A."/>
            <person name="Linde D."/>
            <person name="Babiker R."/>
            <person name="Drula E."/>
            <person name="Ayuso-Fernandez I."/>
            <person name="Pacheco R."/>
            <person name="Padilla G."/>
            <person name="Ferreira P."/>
            <person name="Barriuso J."/>
            <person name="Kellner H."/>
            <person name="Castanera R."/>
            <person name="Alfaro M."/>
            <person name="Ramirez L."/>
            <person name="Pisabarro A.G."/>
            <person name="Kuo A."/>
            <person name="Tritt A."/>
            <person name="Lipzen A."/>
            <person name="He G."/>
            <person name="Yan M."/>
            <person name="Ng V."/>
            <person name="Cullen D."/>
            <person name="Martin F."/>
            <person name="Rosso M.-N."/>
            <person name="Henrissat B."/>
            <person name="Hibbett D."/>
            <person name="Martinez A.T."/>
            <person name="Grigoriev I.V."/>
        </authorList>
    </citation>
    <scope>NUCLEOTIDE SEQUENCE</scope>
    <source>
        <strain evidence="1">AH 44721</strain>
    </source>
</reference>
<dbReference type="AlphaFoldDB" id="A0A9P5NEE8"/>
<protein>
    <submittedName>
        <fullName evidence="1">Uncharacterized protein</fullName>
    </submittedName>
</protein>
<keyword evidence="2" id="KW-1185">Reference proteome</keyword>
<evidence type="ECO:0000313" key="2">
    <source>
        <dbReference type="Proteomes" id="UP000724874"/>
    </source>
</evidence>
<organism evidence="1 2">
    <name type="scientific">Gymnopilus junonius</name>
    <name type="common">Spectacular rustgill mushroom</name>
    <name type="synonym">Gymnopilus spectabilis subsp. junonius</name>
    <dbReference type="NCBI Taxonomy" id="109634"/>
    <lineage>
        <taxon>Eukaryota</taxon>
        <taxon>Fungi</taxon>
        <taxon>Dikarya</taxon>
        <taxon>Basidiomycota</taxon>
        <taxon>Agaricomycotina</taxon>
        <taxon>Agaricomycetes</taxon>
        <taxon>Agaricomycetidae</taxon>
        <taxon>Agaricales</taxon>
        <taxon>Agaricineae</taxon>
        <taxon>Hymenogastraceae</taxon>
        <taxon>Gymnopilus</taxon>
    </lineage>
</organism>
<sequence>MRTGLEKYLHENVGILLPEGYWRVANGYYVDPPNNNNNNRRPSTAFWPTPDFQVFLDDSICDTVISAAYNFEDPSTSASTSGSQGEIKLANDKRAFHNWPPGLIDSFRQLSRDARMFSLGIYEALARTLLIQFKRARGCERVGFGDGESRGVGRCYGRKWVVNMWIQ</sequence>
<proteinExistence type="predicted"/>
<evidence type="ECO:0000313" key="1">
    <source>
        <dbReference type="EMBL" id="KAF8885541.1"/>
    </source>
</evidence>
<name>A0A9P5NEE8_GYMJU</name>
<gene>
    <name evidence="1" type="ORF">CPB84DRAFT_128794</name>
</gene>
<comment type="caution">
    <text evidence="1">The sequence shown here is derived from an EMBL/GenBank/DDBJ whole genome shotgun (WGS) entry which is preliminary data.</text>
</comment>